<dbReference type="GO" id="GO:0016020">
    <property type="term" value="C:membrane"/>
    <property type="evidence" value="ECO:0007669"/>
    <property type="project" value="UniProtKB-SubCell"/>
</dbReference>
<feature type="domain" description="Fibronectin type-III" evidence="3">
    <location>
        <begin position="191"/>
        <end position="291"/>
    </location>
</feature>
<dbReference type="Gene3D" id="2.60.40.10">
    <property type="entry name" value="Immunoglobulins"/>
    <property type="match status" value="4"/>
</dbReference>
<feature type="region of interest" description="Disordered" evidence="2">
    <location>
        <begin position="2477"/>
        <end position="2514"/>
    </location>
</feature>
<dbReference type="PANTHER" id="PTHR46957:SF3">
    <property type="entry name" value="CYTOKINE RECEPTOR"/>
    <property type="match status" value="1"/>
</dbReference>
<feature type="domain" description="SLH" evidence="4">
    <location>
        <begin position="2702"/>
        <end position="2764"/>
    </location>
</feature>
<dbReference type="InterPro" id="IPR050713">
    <property type="entry name" value="RTP_Phos/Ushers"/>
</dbReference>
<sequence>MGNRIRILRKTLGLTLALAIPLSGLLSQTGIVSAASRAEGTASETMLRSLLSELTPEALTSIPAASETNADPLVKRQLGVLATDAQGVVKSVYAAEKPAAPILDPLPAYSNAMSITITGTTAAGTTVLIDYSLNNGGENEAGSASADASGKFRFDLPLTAEGVYRITAVARLNDVSSDRSAPSVVTADRTPPGSVENASWRLLYPSNTTVLLQWTPPLVSDGQGGTMPDPSVTRYNIYDKENRPLQETAEKEAIFGNLEPASLYQYRVRAVDAAGNESDYEAIFAGTSPSGEVKLADLSSEIPPALSGDGSTALYADEVYRLYSVDTMSGEKRRLSLTMDGEAPNGEIRDLTVNRTGSVFAFSSDATNLRAAKPPGGSELSVYIYDADTELLELVSLPANRAGKPSLNGDGRLLAFAESNQIYLYDRVGKVKSLVSKTEDGSTGNGISASPGISGDGTRIAYETTSTNLKGAPAAGGGSANAIAVYDIASDRHVWLSGNNGSGRNPSISGDGKYVVYRGSGGGFAKVRALDMRDDNSANWSDDLFPDNRPTNGKKDKAYEGTSVSGDGKYAVASLHDYNPSGNINTIRYSERFNRDTGEVDFVGNPGFNSRFAHIDDAGNRILYGRDGGLYTFCYGECRQNQPSDAIESVTWSAASGDETFGSLNPGSIVTIQAIGKPGNAVVSEIAYREMIEGDPGRGRTTTTTMAMTDTPAAPGLYRATFAVAEGITQIDSIEARLADGTGSKHAARLPVNIAGKLSIDVTAPYPDVLGALQFALQSAGASATIKPLAAGKTHYDLFWPSAPDLVIEIRDAGSSAVYARQSGLAVGKGATTSTRLNPVIPASLSVQVLYGDTPVTAQVTYKDKNGIAIGSAATDGQGRAVLDGRQAGESITVSVAPSPEYSAPSDQTVTLGIGSKSLQVPLEKWSDTVNSHKIEFSREVGTGSAKAPVIGSNAVVTANAKSGIALRVKLAKEVWNGGETPAAQEEWLELTESAEYAGVYTGSLTIAEGTARLNELTFEADGILFAQAHPIRKNVASRLHVKLDVPADPEWSAQLKTGTLDVFASGSPNAFYSDRKTLGGEAPVYTFDVPYAFSEYSLVLRPQSLKAVQYTAASRGYGQIAETTITPVFNFSFRWNMKRDGMPSMWYKATLRNMSDGAVAWEGSGYDSVPATVQLPRGSSSIERLQLTIVPSDPSYEAKTVEVLADSSTVIMDIPIDKKPEALLLGRVFGTDGAPSAGSAVTATIERGGTSKTFRATTDRNGSYSLLVPVGEVELRATNQYGAGRLTPSRKWNVTGDQTIDLTLFDYAKVTFRLYTKLLGGDWAGPIELDWRTSVHFHVRKSFSVMSQQGDEYRAMAVAGDTVSICVDGVEAGLPAKCQEAVIGDNNEATIEIRLENTGGQATFRAVRPDGTPLTYVSLLLHQLDDNSTNQTYLSIDKERQQFVVPIGSGGNHRLSVRSTNGDMVATVDFAAMPGGLVQLGDIVLQPPGRFYGPGNGLESASDWATPNGRITLRGIYKNGGGYDQNEARDGVMSIDLPQEAEYVPGTLVLNGAAVQPTITGRSLEIPVGAVKRNESGNVQLQLRVREQPGRSQIAVVGKIRYTDISPREELFGTAVIGIVPVTIRAPETVADPQFKVSGYAPAGSQVTVYDNGIALGKTAVSPAGTWVLPIELSDKNSRKHRLTTEAEVNGVRTYGERAFVEYDPNDPGLSSVVMRQYDGRVFEFDPNNGVAVFPYVVAPGYPFVFEMKFRDVSRVYDVVVQVGDSVAQAQLVNGKYQASVPVTSNLGPVSVEYRTKRDPGESPGPVPNEEEFRRSLPTYLADYGVDWIAGPGERTPDGTTMPEGSASVRLQHGSSLWGQMSIRSEPAGAYIPDDRDRQLAERSGVPVYGFAVSTTKNDSQITVKISGYVPDGSASQKIAGGAGKNVVALAAKEELVKKTIEFTIGKIGQALGFRDVIAGAMDAADPDNFMRRINRAIDMAEKICDPQAREYYLNFAWEVKTDIFVHEQVKAAVGVLGTYFGSGLGGIAFWGEGYYIGQKLDEVANNELTELENHLRNYNSELKCYKKPPEKPIADPKYIWDPSGYVYEGIPGNRVQGATTTVLEKDMTTGAWNVWDAEWYGQTNPLTTDGQGRYAWDVPQGKWKVKYEKDGYETTYSDELDVPPPQLEVNIPMVSYSEPQVRTVKSAVGGTHVDVYFSKPIDVGSIQPDSILVSASAGSAIAGSVRAKEPIEANGKTLTEAIRYTPADPIPDGTYKLTVSGSLASYAGVALGSDAERVITVVRRDETPPGDVADLTVGVTFGVATVAWDEPDDDDYAKARIRWKKAGDPAFGESVEVAKGVKWTQIPRMPEAAGYEFKVTAVDESGNESQGTAAGWGVAEDWTPPLAVADLRANAFHEDRIVLGWTDPTSSDLAKLRLSWAKEAAPDDVHSGDVRPGAGTFTLTALAPDTAYVVSIVAADRSGNESSAAAIQVRTKAASDPGTGGGHGGYGGGSASGPAADPNTSEVKAGPDGGAFRAFDGWALLEIAMGAFPAETKLTLKRQDGSDGELPAGYSRMSKSVTISAVGAVPLKPLKLTMKFDPAQIGNVDERRLGIYKKETASSAGWTYAGGIVDTDSRTVAADISSYGEYAILLYSRPFIDLNTHWSRGDVEVLVSRHIVDGASADRFEPNRPITRAEVTKLLVESLRQGKEELSARDESSSAFVDVSRDAWYAPYVATAVRIGLAEGADNRFRPNDAVTREELAVLFRRFAGLQGIPQASSSAASASLDRFADAQNISAWAKEAVAAAVSQGWLQGMTETELKPLGEANRAQAATLLLRVLTSLGAISK</sequence>
<protein>
    <recommendedName>
        <fullName evidence="7">Fibronectin type-III domain-containing protein</fullName>
    </recommendedName>
</protein>
<evidence type="ECO:0000256" key="2">
    <source>
        <dbReference type="SAM" id="MobiDB-lite"/>
    </source>
</evidence>
<gene>
    <name evidence="5" type="ORF">FE784_30420</name>
</gene>
<dbReference type="InterPro" id="IPR003961">
    <property type="entry name" value="FN3_dom"/>
</dbReference>
<dbReference type="InterPro" id="IPR036116">
    <property type="entry name" value="FN3_sf"/>
</dbReference>
<comment type="caution">
    <text evidence="5">The sequence shown here is derived from an EMBL/GenBank/DDBJ whole genome shotgun (WGS) entry which is preliminary data.</text>
</comment>
<accession>A0A5C4T0F9</accession>
<evidence type="ECO:0000259" key="4">
    <source>
        <dbReference type="PROSITE" id="PS51272"/>
    </source>
</evidence>
<dbReference type="SMART" id="SM00060">
    <property type="entry name" value="FN3"/>
    <property type="match status" value="3"/>
</dbReference>
<dbReference type="OrthoDB" id="1813813at2"/>
<name>A0A5C4T0F9_9BACL</name>
<dbReference type="Gene3D" id="2.60.40.1220">
    <property type="match status" value="1"/>
</dbReference>
<feature type="domain" description="Fibronectin type-III" evidence="3">
    <location>
        <begin position="2290"/>
        <end position="2388"/>
    </location>
</feature>
<dbReference type="Gene3D" id="2.120.10.30">
    <property type="entry name" value="TolB, C-terminal domain"/>
    <property type="match status" value="2"/>
</dbReference>
<evidence type="ECO:0000259" key="3">
    <source>
        <dbReference type="PROSITE" id="PS50853"/>
    </source>
</evidence>
<dbReference type="SUPFAM" id="SSF49265">
    <property type="entry name" value="Fibronectin type III"/>
    <property type="match status" value="2"/>
</dbReference>
<keyword evidence="1" id="KW-0732">Signal</keyword>
<evidence type="ECO:0000313" key="5">
    <source>
        <dbReference type="EMBL" id="TNJ62484.1"/>
    </source>
</evidence>
<dbReference type="GO" id="GO:0030246">
    <property type="term" value="F:carbohydrate binding"/>
    <property type="evidence" value="ECO:0007669"/>
    <property type="project" value="InterPro"/>
</dbReference>
<dbReference type="RefSeq" id="WP_139606030.1">
    <property type="nucleotide sequence ID" value="NZ_VDCQ01000058.1"/>
</dbReference>
<feature type="domain" description="SLH" evidence="4">
    <location>
        <begin position="2636"/>
        <end position="2699"/>
    </location>
</feature>
<dbReference type="SUPFAM" id="SSF82171">
    <property type="entry name" value="DPP6 N-terminal domain-like"/>
    <property type="match status" value="1"/>
</dbReference>
<feature type="domain" description="Fibronectin type-III" evidence="3">
    <location>
        <begin position="2389"/>
        <end position="2480"/>
    </location>
</feature>
<dbReference type="InterPro" id="IPR014755">
    <property type="entry name" value="Cu-Rt/internalin_Ig-like"/>
</dbReference>
<evidence type="ECO:0000256" key="1">
    <source>
        <dbReference type="ARBA" id="ARBA00022729"/>
    </source>
</evidence>
<dbReference type="PANTHER" id="PTHR46957">
    <property type="entry name" value="CYTOKINE RECEPTOR"/>
    <property type="match status" value="1"/>
</dbReference>
<keyword evidence="6" id="KW-1185">Reference proteome</keyword>
<reference evidence="5 6" key="1">
    <citation type="submission" date="2019-05" db="EMBL/GenBank/DDBJ databases">
        <title>We sequenced the genome of Paenibacillus hemerocallicola KCTC 33185 for further insight into its adaptation and study the phylogeny of Paenibacillus.</title>
        <authorList>
            <person name="Narsing Rao M.P."/>
        </authorList>
    </citation>
    <scope>NUCLEOTIDE SEQUENCE [LARGE SCALE GENOMIC DNA]</scope>
    <source>
        <strain evidence="5 6">KCTC 33185</strain>
    </source>
</reference>
<dbReference type="InterPro" id="IPR011042">
    <property type="entry name" value="6-blade_b-propeller_TolB-like"/>
</dbReference>
<dbReference type="InterPro" id="IPR013784">
    <property type="entry name" value="Carb-bd-like_fold"/>
</dbReference>
<organism evidence="5 6">
    <name type="scientific">Paenibacillus hemerocallicola</name>
    <dbReference type="NCBI Taxonomy" id="1172614"/>
    <lineage>
        <taxon>Bacteria</taxon>
        <taxon>Bacillati</taxon>
        <taxon>Bacillota</taxon>
        <taxon>Bacilli</taxon>
        <taxon>Bacillales</taxon>
        <taxon>Paenibacillaceae</taxon>
        <taxon>Paenibacillus</taxon>
    </lineage>
</organism>
<feature type="compositionally biased region" description="Gly residues" evidence="2">
    <location>
        <begin position="2484"/>
        <end position="2497"/>
    </location>
</feature>
<dbReference type="Proteomes" id="UP000307943">
    <property type="component" value="Unassembled WGS sequence"/>
</dbReference>
<dbReference type="InterPro" id="IPR013783">
    <property type="entry name" value="Ig-like_fold"/>
</dbReference>
<feature type="domain" description="SLH" evidence="4">
    <location>
        <begin position="2771"/>
        <end position="2832"/>
    </location>
</feature>
<proteinExistence type="predicted"/>
<dbReference type="SUPFAM" id="SSF49452">
    <property type="entry name" value="Starch-binding domain-like"/>
    <property type="match status" value="1"/>
</dbReference>
<evidence type="ECO:0000313" key="6">
    <source>
        <dbReference type="Proteomes" id="UP000307943"/>
    </source>
</evidence>
<dbReference type="InterPro" id="IPR001119">
    <property type="entry name" value="SLH_dom"/>
</dbReference>
<dbReference type="Pfam" id="PF00395">
    <property type="entry name" value="SLH"/>
    <property type="match status" value="3"/>
</dbReference>
<feature type="region of interest" description="Disordered" evidence="2">
    <location>
        <begin position="538"/>
        <end position="562"/>
    </location>
</feature>
<dbReference type="PROSITE" id="PS50853">
    <property type="entry name" value="FN3"/>
    <property type="match status" value="3"/>
</dbReference>
<evidence type="ECO:0008006" key="7">
    <source>
        <dbReference type="Google" id="ProtNLM"/>
    </source>
</evidence>
<dbReference type="Gene3D" id="2.60.40.1120">
    <property type="entry name" value="Carboxypeptidase-like, regulatory domain"/>
    <property type="match status" value="1"/>
</dbReference>
<dbReference type="CDD" id="cd00063">
    <property type="entry name" value="FN3"/>
    <property type="match status" value="2"/>
</dbReference>
<dbReference type="EMBL" id="VDCQ01000058">
    <property type="protein sequence ID" value="TNJ62484.1"/>
    <property type="molecule type" value="Genomic_DNA"/>
</dbReference>
<dbReference type="PROSITE" id="PS51272">
    <property type="entry name" value="SLH"/>
    <property type="match status" value="3"/>
</dbReference>